<evidence type="ECO:0000256" key="2">
    <source>
        <dbReference type="ARBA" id="ARBA00023239"/>
    </source>
</evidence>
<reference evidence="7 8" key="1">
    <citation type="submission" date="2018-06" db="EMBL/GenBank/DDBJ databases">
        <title>Streptacidiphilus pinicola sp. nov., isolated from pine grove soil.</title>
        <authorList>
            <person name="Roh S.G."/>
            <person name="Park S."/>
            <person name="Kim M.-K."/>
            <person name="Yun B.-R."/>
            <person name="Park J."/>
            <person name="Kim M.J."/>
            <person name="Kim Y.S."/>
            <person name="Kim S.B."/>
        </authorList>
    </citation>
    <scope>NUCLEOTIDE SEQUENCE [LARGE SCALE GENOMIC DNA]</scope>
    <source>
        <strain evidence="7 8">MMS16-CNU450</strain>
    </source>
</reference>
<feature type="chain" id="PRO_5038948197" evidence="5">
    <location>
        <begin position="33"/>
        <end position="473"/>
    </location>
</feature>
<dbReference type="AlphaFoldDB" id="A0A2X0KAD1"/>
<feature type="compositionally biased region" description="Low complexity" evidence="3">
    <location>
        <begin position="419"/>
        <end position="432"/>
    </location>
</feature>
<keyword evidence="1 5" id="KW-0732">Signal</keyword>
<dbReference type="OrthoDB" id="3862295at2"/>
<dbReference type="InterPro" id="IPR008397">
    <property type="entry name" value="Alginate_lyase_dom"/>
</dbReference>
<dbReference type="GO" id="GO:0042597">
    <property type="term" value="C:periplasmic space"/>
    <property type="evidence" value="ECO:0007669"/>
    <property type="project" value="InterPro"/>
</dbReference>
<accession>A0A2X0KAD1</accession>
<evidence type="ECO:0000256" key="1">
    <source>
        <dbReference type="ARBA" id="ARBA00022729"/>
    </source>
</evidence>
<evidence type="ECO:0000313" key="7">
    <source>
        <dbReference type="EMBL" id="RAG86165.1"/>
    </source>
</evidence>
<comment type="caution">
    <text evidence="7">The sequence shown here is derived from an EMBL/GenBank/DDBJ whole genome shotgun (WGS) entry which is preliminary data.</text>
</comment>
<dbReference type="Proteomes" id="UP000248889">
    <property type="component" value="Unassembled WGS sequence"/>
</dbReference>
<name>A0A2X0KAD1_9ACTN</name>
<dbReference type="Pfam" id="PF05426">
    <property type="entry name" value="Alginate_lyase"/>
    <property type="match status" value="1"/>
</dbReference>
<dbReference type="InterPro" id="IPR008929">
    <property type="entry name" value="Chondroitin_lyas"/>
</dbReference>
<keyword evidence="8" id="KW-1185">Reference proteome</keyword>
<feature type="transmembrane region" description="Helical" evidence="4">
    <location>
        <begin position="443"/>
        <end position="463"/>
    </location>
</feature>
<keyword evidence="4" id="KW-1133">Transmembrane helix</keyword>
<dbReference type="GO" id="GO:0016829">
    <property type="term" value="F:lyase activity"/>
    <property type="evidence" value="ECO:0007669"/>
    <property type="project" value="UniProtKB-KW"/>
</dbReference>
<evidence type="ECO:0000256" key="3">
    <source>
        <dbReference type="SAM" id="MobiDB-lite"/>
    </source>
</evidence>
<keyword evidence="4" id="KW-0812">Transmembrane</keyword>
<sequence>MLKLAGTAGLAVGAVAVSGAAGAAAAPAPAFAHPGLLHSQADLDRIAAKVKAGAQPYLAGWQRLTGNGHAQSSWKANPQPTVYRGGAAPQNFPTLYNDVHAAYQNALRWRISGDRAHADAARDILNAWSGTLKQVTGSADHYLAAGIQGYQFANAAELMRGYPGFDLDRFKTMMLQVFYPVCDNFLREHNGAFITNYYASWDLLALCCVFAVGVLCDDRAKVDQAVEYYRNGAGNGSLQHAIPYVHPGGLAQFQESGRDQGHTTLSVGLMGTLCEMAWNQGIDLYGEDDNRFLKGAEYVAKYNLGEDVPFTRLSFEQGAPHVWSRTVVDTMPSADSRGNLRPIWAMIQNHYVNRRGLAAPYCTAMATKLAPEGGGGNYGPNSGGFDQLGFGTLAFTRDMAAAPLSPPTPKGSSAGAGGSAAPASPNAAGGSAKGLAFTGSSDLLPLTGAGLLAIGGGVLALRIRSRRKGAHRA</sequence>
<protein>
    <submittedName>
        <fullName evidence="7">Tat pathway signal sequence domain protein</fullName>
    </submittedName>
</protein>
<gene>
    <name evidence="7" type="ORF">DN069_08170</name>
</gene>
<organism evidence="7 8">
    <name type="scientific">Streptacidiphilus pinicola</name>
    <dbReference type="NCBI Taxonomy" id="2219663"/>
    <lineage>
        <taxon>Bacteria</taxon>
        <taxon>Bacillati</taxon>
        <taxon>Actinomycetota</taxon>
        <taxon>Actinomycetes</taxon>
        <taxon>Kitasatosporales</taxon>
        <taxon>Streptomycetaceae</taxon>
        <taxon>Streptacidiphilus</taxon>
    </lineage>
</organism>
<evidence type="ECO:0000256" key="4">
    <source>
        <dbReference type="SAM" id="Phobius"/>
    </source>
</evidence>
<evidence type="ECO:0000259" key="6">
    <source>
        <dbReference type="Pfam" id="PF05426"/>
    </source>
</evidence>
<dbReference type="Gene3D" id="1.50.10.100">
    <property type="entry name" value="Chondroitin AC/alginate lyase"/>
    <property type="match status" value="1"/>
</dbReference>
<feature type="domain" description="Alginate lyase" evidence="6">
    <location>
        <begin position="99"/>
        <end position="304"/>
    </location>
</feature>
<feature type="region of interest" description="Disordered" evidence="3">
    <location>
        <begin position="401"/>
        <end position="432"/>
    </location>
</feature>
<keyword evidence="2" id="KW-0456">Lyase</keyword>
<evidence type="ECO:0000256" key="5">
    <source>
        <dbReference type="SAM" id="SignalP"/>
    </source>
</evidence>
<dbReference type="SUPFAM" id="SSF48230">
    <property type="entry name" value="Chondroitin AC/alginate lyase"/>
    <property type="match status" value="1"/>
</dbReference>
<proteinExistence type="predicted"/>
<feature type="signal peptide" evidence="5">
    <location>
        <begin position="1"/>
        <end position="32"/>
    </location>
</feature>
<dbReference type="EMBL" id="QKYN01000032">
    <property type="protein sequence ID" value="RAG86165.1"/>
    <property type="molecule type" value="Genomic_DNA"/>
</dbReference>
<keyword evidence="4" id="KW-0472">Membrane</keyword>
<evidence type="ECO:0000313" key="8">
    <source>
        <dbReference type="Proteomes" id="UP000248889"/>
    </source>
</evidence>